<accession>A0A9D7XEX4</accession>
<evidence type="ECO:0000313" key="1">
    <source>
        <dbReference type="EMBL" id="MBK9718076.1"/>
    </source>
</evidence>
<sequence length="95" mass="11216">MKYTRTNLKKLEDLCQQIGYKVRYEQGHFQSGYCRVEARKILIINKFFDVEGRMNCLFELIPILPIDSSVIDEDALKNYQKIIDLKPQEEELTVS</sequence>
<evidence type="ECO:0000313" key="2">
    <source>
        <dbReference type="Proteomes" id="UP000808349"/>
    </source>
</evidence>
<dbReference type="EMBL" id="JADKFW010000007">
    <property type="protein sequence ID" value="MBK9718076.1"/>
    <property type="molecule type" value="Genomic_DNA"/>
</dbReference>
<dbReference type="Proteomes" id="UP000808349">
    <property type="component" value="Unassembled WGS sequence"/>
</dbReference>
<gene>
    <name evidence="1" type="ORF">IPO85_11300</name>
</gene>
<protein>
    <submittedName>
        <fullName evidence="1">Uncharacterized protein</fullName>
    </submittedName>
</protein>
<dbReference type="AlphaFoldDB" id="A0A9D7XEX4"/>
<name>A0A9D7XEX4_9BACT</name>
<proteinExistence type="predicted"/>
<comment type="caution">
    <text evidence="1">The sequence shown here is derived from an EMBL/GenBank/DDBJ whole genome shotgun (WGS) entry which is preliminary data.</text>
</comment>
<organism evidence="1 2">
    <name type="scientific">Candidatus Defluviibacterium haderslevense</name>
    <dbReference type="NCBI Taxonomy" id="2981993"/>
    <lineage>
        <taxon>Bacteria</taxon>
        <taxon>Pseudomonadati</taxon>
        <taxon>Bacteroidota</taxon>
        <taxon>Saprospiria</taxon>
        <taxon>Saprospirales</taxon>
        <taxon>Saprospiraceae</taxon>
        <taxon>Candidatus Defluviibacterium</taxon>
    </lineage>
</organism>
<reference evidence="1 2" key="1">
    <citation type="submission" date="2020-10" db="EMBL/GenBank/DDBJ databases">
        <title>Connecting structure to function with the recovery of over 1000 high-quality activated sludge metagenome-assembled genomes encoding full-length rRNA genes using long-read sequencing.</title>
        <authorList>
            <person name="Singleton C.M."/>
            <person name="Petriglieri F."/>
            <person name="Kristensen J.M."/>
            <person name="Kirkegaard R.H."/>
            <person name="Michaelsen T.Y."/>
            <person name="Andersen M.H."/>
            <person name="Karst S.M."/>
            <person name="Dueholm M.S."/>
            <person name="Nielsen P.H."/>
            <person name="Albertsen M."/>
        </authorList>
    </citation>
    <scope>NUCLEOTIDE SEQUENCE [LARGE SCALE GENOMIC DNA]</scope>
    <source>
        <strain evidence="1">Ribe_18-Q3-R11-54_BAT3C.373</strain>
    </source>
</reference>